<dbReference type="Pfam" id="PF01022">
    <property type="entry name" value="HTH_5"/>
    <property type="match status" value="1"/>
</dbReference>
<dbReference type="InterPro" id="IPR001845">
    <property type="entry name" value="HTH_ArsR_DNA-bd_dom"/>
</dbReference>
<dbReference type="InterPro" id="IPR036388">
    <property type="entry name" value="WH-like_DNA-bd_sf"/>
</dbReference>
<dbReference type="PRINTS" id="PR00778">
    <property type="entry name" value="HTHARSR"/>
</dbReference>
<dbReference type="SUPFAM" id="SSF46785">
    <property type="entry name" value="Winged helix' DNA-binding domain"/>
    <property type="match status" value="1"/>
</dbReference>
<dbReference type="GO" id="GO:0003677">
    <property type="term" value="F:DNA binding"/>
    <property type="evidence" value="ECO:0007669"/>
    <property type="project" value="UniProtKB-KW"/>
</dbReference>
<reference evidence="2 3" key="1">
    <citation type="submission" date="2017-02" db="EMBL/GenBank/DDBJ databases">
        <authorList>
            <person name="Peterson S.W."/>
        </authorList>
    </citation>
    <scope>NUCLEOTIDE SEQUENCE [LARGE SCALE GENOMIC DNA]</scope>
    <source>
        <strain evidence="2 3">DSM 22335</strain>
    </source>
</reference>
<dbReference type="GO" id="GO:0003700">
    <property type="term" value="F:DNA-binding transcription factor activity"/>
    <property type="evidence" value="ECO:0007669"/>
    <property type="project" value="InterPro"/>
</dbReference>
<dbReference type="InterPro" id="IPR011991">
    <property type="entry name" value="ArsR-like_HTH"/>
</dbReference>
<sequence length="111" mass="13196">MQAIRRDVFQAIADPSRRDMIRLLSRKPMHLNEIAAHFDMSRPAVSKHVRILTECGLLQISNQGRERHCSLNTAKLREVDRWLNQYRHFWNRKLDALEKHLDNMPDPFPEP</sequence>
<dbReference type="Gene3D" id="1.10.10.10">
    <property type="entry name" value="Winged helix-like DNA-binding domain superfamily/Winged helix DNA-binding domain"/>
    <property type="match status" value="1"/>
</dbReference>
<gene>
    <name evidence="2" type="ORF">SAMN04488132_104120</name>
</gene>
<evidence type="ECO:0000313" key="2">
    <source>
        <dbReference type="EMBL" id="SJZ74924.1"/>
    </source>
</evidence>
<evidence type="ECO:0000313" key="3">
    <source>
        <dbReference type="Proteomes" id="UP000190888"/>
    </source>
</evidence>
<dbReference type="STRING" id="413434.SAMN04488132_104120"/>
<dbReference type="PROSITE" id="PS50987">
    <property type="entry name" value="HTH_ARSR_2"/>
    <property type="match status" value="1"/>
</dbReference>
<dbReference type="RefSeq" id="WP_245825621.1">
    <property type="nucleotide sequence ID" value="NZ_FUWH01000004.1"/>
</dbReference>
<accession>A0A1T4N6U5</accession>
<keyword evidence="2" id="KW-0238">DNA-binding</keyword>
<dbReference type="EMBL" id="FUWH01000004">
    <property type="protein sequence ID" value="SJZ74924.1"/>
    <property type="molecule type" value="Genomic_DNA"/>
</dbReference>
<dbReference type="CDD" id="cd00090">
    <property type="entry name" value="HTH_ARSR"/>
    <property type="match status" value="1"/>
</dbReference>
<keyword evidence="3" id="KW-1185">Reference proteome</keyword>
<dbReference type="PANTHER" id="PTHR38600:SF1">
    <property type="entry name" value="TRANSCRIPTIONAL REGULATORY PROTEIN"/>
    <property type="match status" value="1"/>
</dbReference>
<name>A0A1T4N6U5_9BACT</name>
<proteinExistence type="predicted"/>
<dbReference type="Proteomes" id="UP000190888">
    <property type="component" value="Unassembled WGS sequence"/>
</dbReference>
<dbReference type="PANTHER" id="PTHR38600">
    <property type="entry name" value="TRANSCRIPTIONAL REGULATORY PROTEIN"/>
    <property type="match status" value="1"/>
</dbReference>
<evidence type="ECO:0000259" key="1">
    <source>
        <dbReference type="PROSITE" id="PS50987"/>
    </source>
</evidence>
<dbReference type="InterPro" id="IPR036390">
    <property type="entry name" value="WH_DNA-bd_sf"/>
</dbReference>
<organism evidence="2 3">
    <name type="scientific">Sediminibacterium ginsengisoli</name>
    <dbReference type="NCBI Taxonomy" id="413434"/>
    <lineage>
        <taxon>Bacteria</taxon>
        <taxon>Pseudomonadati</taxon>
        <taxon>Bacteroidota</taxon>
        <taxon>Chitinophagia</taxon>
        <taxon>Chitinophagales</taxon>
        <taxon>Chitinophagaceae</taxon>
        <taxon>Sediminibacterium</taxon>
    </lineage>
</organism>
<dbReference type="NCBIfam" id="NF033788">
    <property type="entry name" value="HTH_metalloreg"/>
    <property type="match status" value="1"/>
</dbReference>
<protein>
    <submittedName>
        <fullName evidence="2">DNA-binding transcriptional regulator, ArsR family</fullName>
    </submittedName>
</protein>
<dbReference type="AlphaFoldDB" id="A0A1T4N6U5"/>
<dbReference type="SMART" id="SM00418">
    <property type="entry name" value="HTH_ARSR"/>
    <property type="match status" value="1"/>
</dbReference>
<feature type="domain" description="HTH arsR-type" evidence="1">
    <location>
        <begin position="1"/>
        <end position="91"/>
    </location>
</feature>